<evidence type="ECO:0000256" key="1">
    <source>
        <dbReference type="SAM" id="MobiDB-lite"/>
    </source>
</evidence>
<accession>D2VJ70</accession>
<dbReference type="VEuPathDB" id="AmoebaDB:NAEGRDRAFT_49982"/>
<dbReference type="InterPro" id="IPR028098">
    <property type="entry name" value="Glyco_trans_4-like_N"/>
</dbReference>
<reference evidence="4 5" key="1">
    <citation type="journal article" date="2010" name="Cell">
        <title>The genome of Naegleria gruberi illuminates early eukaryotic versatility.</title>
        <authorList>
            <person name="Fritz-Laylin L.K."/>
            <person name="Prochnik S.E."/>
            <person name="Ginger M.L."/>
            <person name="Dacks J.B."/>
            <person name="Carpenter M.L."/>
            <person name="Field M.C."/>
            <person name="Kuo A."/>
            <person name="Paredez A."/>
            <person name="Chapman J."/>
            <person name="Pham J."/>
            <person name="Shu S."/>
            <person name="Neupane R."/>
            <person name="Cipriano M."/>
            <person name="Mancuso J."/>
            <person name="Tu H."/>
            <person name="Salamov A."/>
            <person name="Lindquist E."/>
            <person name="Shapiro H."/>
            <person name="Lucas S."/>
            <person name="Grigoriev I.V."/>
            <person name="Cande W.Z."/>
            <person name="Fulton C."/>
            <person name="Rokhsar D.S."/>
            <person name="Dawson S.C."/>
        </authorList>
    </citation>
    <scope>NUCLEOTIDE SEQUENCE [LARGE SCALE GENOMIC DNA]</scope>
    <source>
        <strain evidence="4 5">NEG-M</strain>
    </source>
</reference>
<keyword evidence="2" id="KW-0472">Membrane</keyword>
<keyword evidence="2" id="KW-1133">Transmembrane helix</keyword>
<gene>
    <name evidence="4" type="ORF">NAEGRDRAFT_49982</name>
</gene>
<dbReference type="KEGG" id="ngr:NAEGRDRAFT_49982"/>
<dbReference type="EMBL" id="GG738875">
    <property type="protein sequence ID" value="EFC43227.1"/>
    <property type="molecule type" value="Genomic_DNA"/>
</dbReference>
<feature type="domain" description="Glycosyltransferase subfamily 4-like N-terminal" evidence="3">
    <location>
        <begin position="533"/>
        <end position="675"/>
    </location>
</feature>
<evidence type="ECO:0000259" key="3">
    <source>
        <dbReference type="Pfam" id="PF13439"/>
    </source>
</evidence>
<keyword evidence="5" id="KW-1185">Reference proteome</keyword>
<dbReference type="Gene3D" id="3.40.50.2000">
    <property type="entry name" value="Glycogen Phosphorylase B"/>
    <property type="match status" value="2"/>
</dbReference>
<dbReference type="Pfam" id="PF13439">
    <property type="entry name" value="Glyco_transf_4"/>
    <property type="match status" value="1"/>
</dbReference>
<feature type="region of interest" description="Disordered" evidence="1">
    <location>
        <begin position="1"/>
        <end position="80"/>
    </location>
</feature>
<dbReference type="OMA" id="NINPRYK"/>
<feature type="compositionally biased region" description="Basic and acidic residues" evidence="1">
    <location>
        <begin position="8"/>
        <end position="25"/>
    </location>
</feature>
<dbReference type="GeneID" id="8853208"/>
<sequence length="948" mass="110296">MHNHSNRHHDSSTTDRNLSEETTTHEEEENTSDHVNINLSSTNLSNINPRYKMSRRNSNEEEVYPSESGRKKSGHSSSTYDYAPVQFSERDSWSTRSLSNSKLVKIILRRKFWLIIGLFLLVAITFVALGLWVIMQIFRKDDSILVERIIRERINSKKILSNSEKIEMAKRKQSMVKEYAKGLNNYLLQTWSKQFQPSNSDNILDLIVFRTASGDDPINQKKLSEFISENVKTSEKIRVHIVNHEDRDVNLETVKNLMESHSNAWLIVCSEESKFSSLPSMVYPYHHLISNELFDWIDGMEFDVFENSDIQTIPSTWKERFEKSTQFWTDILVERIGKKLYQREDPPLHMADMEEIIQRNHFDALFEIEDMNEMEVLNKFKRFDILKELSECNVLSWVLPESIDESEKTKLEETFTFFLYRFRHFLKRRFNLFVTNDKTIYNRAALFMPQVLLMEEKRSTSIAANLHCLTRIQGADAFTISPLIKQKALPVMVFSREIKNEIEYVQYFEGKNPKPIKLNVAIQIEDFHAHLKGMDAIVMELAQYLRDHNARVTIINCGKLEIKSSSENIPVKRVQTKAEYKQLLQSEKFTVVNAHYSTFGLEIAKELNIPIVQTLHNQYMWLLEDKHKKLLEKFYKADHYTSMYTSVSSDVAIFSDMNLGLDINKMVVISNGISDSQLEDCPFKPLKYNERDLVWEKNILPYTVNPQILPYNSTNGYVVVSQMDDEISPAMGHHVSIIALSYAKKKIKYGAQPLLIISGQFINSKYEQYVKKLIIDNDVSDNVLFLNRNFKDECSLVKFSDVLIHPALLEGWSKQVAQGVIYDKEVVAAFNAGASEIMSNRYIENTMPTAFAKLINPPSVYHKIERKNFDLHEFLIQSHYEYEHSVSEALYAMSVGRTPKQAHSIPKDYYQELMTSFVYGGYKRLFELIQLTGSNAQYISHLFGQTYQ</sequence>
<name>D2VJ70_NAEGR</name>
<dbReference type="RefSeq" id="XP_002675971.1">
    <property type="nucleotide sequence ID" value="XM_002675925.1"/>
</dbReference>
<keyword evidence="2" id="KW-0812">Transmembrane</keyword>
<dbReference type="AlphaFoldDB" id="D2VJ70"/>
<dbReference type="SUPFAM" id="SSF53756">
    <property type="entry name" value="UDP-Glycosyltransferase/glycogen phosphorylase"/>
    <property type="match status" value="1"/>
</dbReference>
<protein>
    <submittedName>
        <fullName evidence="4">Predicted protein</fullName>
    </submittedName>
</protein>
<dbReference type="OrthoDB" id="10390800at2759"/>
<proteinExistence type="predicted"/>
<dbReference type="InParanoid" id="D2VJ70"/>
<organism evidence="5">
    <name type="scientific">Naegleria gruberi</name>
    <name type="common">Amoeba</name>
    <dbReference type="NCBI Taxonomy" id="5762"/>
    <lineage>
        <taxon>Eukaryota</taxon>
        <taxon>Discoba</taxon>
        <taxon>Heterolobosea</taxon>
        <taxon>Tetramitia</taxon>
        <taxon>Eutetramitia</taxon>
        <taxon>Vahlkampfiidae</taxon>
        <taxon>Naegleria</taxon>
    </lineage>
</organism>
<dbReference type="Proteomes" id="UP000006671">
    <property type="component" value="Unassembled WGS sequence"/>
</dbReference>
<evidence type="ECO:0000256" key="2">
    <source>
        <dbReference type="SAM" id="Phobius"/>
    </source>
</evidence>
<feature type="compositionally biased region" description="Low complexity" evidence="1">
    <location>
        <begin position="36"/>
        <end position="48"/>
    </location>
</feature>
<evidence type="ECO:0000313" key="5">
    <source>
        <dbReference type="Proteomes" id="UP000006671"/>
    </source>
</evidence>
<evidence type="ECO:0000313" key="4">
    <source>
        <dbReference type="EMBL" id="EFC43227.1"/>
    </source>
</evidence>
<feature type="transmembrane region" description="Helical" evidence="2">
    <location>
        <begin position="112"/>
        <end position="135"/>
    </location>
</feature>